<name>A0A7M5VAW2_9CNID</name>
<dbReference type="InterPro" id="IPR017937">
    <property type="entry name" value="Thioredoxin_CS"/>
</dbReference>
<evidence type="ECO:0000313" key="18">
    <source>
        <dbReference type="EnsemblMetazoa" id="CLYHEMP010682.1"/>
    </source>
</evidence>
<dbReference type="InterPro" id="IPR013766">
    <property type="entry name" value="Thioredoxin_domain"/>
</dbReference>
<dbReference type="Pfam" id="PF04721">
    <property type="entry name" value="PAW"/>
    <property type="match status" value="1"/>
</dbReference>
<keyword evidence="19" id="KW-1185">Reference proteome</keyword>
<comment type="function">
    <text evidence="12">Specifically deglycosylates the denatured form of N-linked glycoproteins in the cytoplasm and assists their proteasome-mediated degradation. Cleaves the beta-aspartyl-glucosamine (GlcNAc) of the glycan and the amide side chain of Asn, converting Asn to Asp. Prefers proteins containing high-mannose over those bearing complex type oligosaccharides. Can recognize misfolded proteins in the endoplasmic reticulum that are exported to the cytosol to be destroyed and deglycosylate them, while it has no activity toward native proteins. Deglycosylation is a prerequisite for subsequent proteasome-mediated degradation of some, but not all, misfolded glycoproteins.</text>
</comment>
<dbReference type="SMART" id="SM00613">
    <property type="entry name" value="PAW"/>
    <property type="match status" value="1"/>
</dbReference>
<evidence type="ECO:0000256" key="8">
    <source>
        <dbReference type="ARBA" id="ARBA00022723"/>
    </source>
</evidence>
<dbReference type="EnsemblMetazoa" id="CLYHEMT010682.1">
    <property type="protein sequence ID" value="CLYHEMP010682.1"/>
    <property type="gene ID" value="CLYHEMG010682"/>
</dbReference>
<evidence type="ECO:0000256" key="2">
    <source>
        <dbReference type="ARBA" id="ARBA00001947"/>
    </source>
</evidence>
<dbReference type="GO" id="GO:0006516">
    <property type="term" value="P:glycoprotein catabolic process"/>
    <property type="evidence" value="ECO:0007669"/>
    <property type="project" value="InterPro"/>
</dbReference>
<dbReference type="SMART" id="SM00580">
    <property type="entry name" value="PUG"/>
    <property type="match status" value="1"/>
</dbReference>
<protein>
    <recommendedName>
        <fullName evidence="6">Peptide-N(4)-(N-acetyl-beta-glucosaminyl)asparagine amidase</fullName>
        <ecNumber evidence="5">3.5.1.52</ecNumber>
    </recommendedName>
    <alternativeName>
        <fullName evidence="13">Peptide:N-glycanase</fullName>
    </alternativeName>
</protein>
<dbReference type="Pfam" id="PF01841">
    <property type="entry name" value="Transglut_core"/>
    <property type="match status" value="1"/>
</dbReference>
<dbReference type="PROSITE" id="PS51398">
    <property type="entry name" value="PAW"/>
    <property type="match status" value="1"/>
</dbReference>
<feature type="compositionally biased region" description="Polar residues" evidence="15">
    <location>
        <begin position="582"/>
        <end position="591"/>
    </location>
</feature>
<dbReference type="OrthoDB" id="409136at2759"/>
<dbReference type="SUPFAM" id="SSF49785">
    <property type="entry name" value="Galactose-binding domain-like"/>
    <property type="match status" value="1"/>
</dbReference>
<evidence type="ECO:0000256" key="12">
    <source>
        <dbReference type="ARBA" id="ARBA00024870"/>
    </source>
</evidence>
<sequence>CKLLSFSLKMATATAVVEILSDINFSKELSQTPSEQLVVVDFYAEWCGPCKYVAPILAELSLKYKNVKFLKVDVDKCQATSVANGIEAMPTFLFFKNNTKIDSLRGADTKRLEQIIVTHMGKYITEPDPVRVATGRSYQCFEDLSKNEPSVFKETGGIILRYANNILRDPENMKYRQIRLENKIIMEKVLPTNGAFDTFFTMGFQEMDDKLFLPHGSNLEVVHQIRDALTDAFKNLDKDENNKTTPQTSSSAVSETASTVCSTSNTASCRSTLLESVPVPGKRKLRFNPAGLNNHKTQFFHSLSSHTNQVLLYEEEALQIIARSHIPLDELKTKAEKEYSKTKNLNSTSSYEDCLLLEMLTWFKNDFFSWMNSPKCTRCESETKSIGMLQPSPDDLKWGAGRVEGYQCKVCGTQVRFRRYNHPQKLLETRTGRCGEWANCFTLCCRAVGLEARYVLDWTDHVWTEVYSKSKKRWLHCDSCENSCDKPLTYEAGWGKELSYVVAFSKDEVIDVTWRYTNKFADVMKRRNKVPEKWIIDMCQSITKELRYGATEAERQEFTTRHIKEIVEFISPKGVKAEEQQGRQSGSTNWRSMRGEMGDPSKLGYSFKLSDEHKRNKRFRMRYNPVKDEYYTNTSEMIRSNEPATVEGWSNGLLAIENIHRKVEHDWKMVYLARTEGTNYANLQWRLDLKNSGFKVKRLTIVADMKCFETGQIVFNVSTDGIFKLCNQQSKQEGFTFSTSEFKGEDEHVTITAHLSGGKGDVAWQHTQLFRTSLDVSDYIGLEIDVELDEK</sequence>
<comment type="cofactor">
    <cofactor evidence="2">
        <name>Zn(2+)</name>
        <dbReference type="ChEBI" id="CHEBI:29105"/>
    </cofactor>
</comment>
<dbReference type="PROSITE" id="PS51352">
    <property type="entry name" value="THIOREDOXIN_2"/>
    <property type="match status" value="1"/>
</dbReference>
<reference evidence="18" key="1">
    <citation type="submission" date="2021-01" db="UniProtKB">
        <authorList>
            <consortium name="EnsemblMetazoa"/>
        </authorList>
    </citation>
    <scope>IDENTIFICATION</scope>
</reference>
<dbReference type="CDD" id="cd02947">
    <property type="entry name" value="TRX_family"/>
    <property type="match status" value="1"/>
</dbReference>
<proteinExistence type="inferred from homology"/>
<comment type="catalytic activity">
    <reaction evidence="1">
        <text>Hydrolysis of an N(4)-(acetyl-beta-D-glucosaminyl)asparagine residue in which the glucosamine residue may be further glycosylated, to yield a (substituted) N-acetyl-beta-D-glucosaminylamine and a peptide containing an aspartate residue.</text>
        <dbReference type="EC" id="3.5.1.52"/>
    </reaction>
</comment>
<dbReference type="GO" id="GO:0000224">
    <property type="term" value="F:peptide-N4-(N-acetyl-beta-glucosaminyl)asparagine amidase activity"/>
    <property type="evidence" value="ECO:0007669"/>
    <property type="project" value="UniProtKB-EC"/>
</dbReference>
<dbReference type="InterPro" id="IPR050883">
    <property type="entry name" value="PNGase"/>
</dbReference>
<dbReference type="SUPFAM" id="SSF52833">
    <property type="entry name" value="Thioredoxin-like"/>
    <property type="match status" value="1"/>
</dbReference>
<dbReference type="PANTHER" id="PTHR12143">
    <property type="entry name" value="PEPTIDE N-GLYCANASE PNGASE -RELATED"/>
    <property type="match status" value="1"/>
</dbReference>
<evidence type="ECO:0000256" key="14">
    <source>
        <dbReference type="PROSITE-ProRule" id="PRU00731"/>
    </source>
</evidence>
<dbReference type="Pfam" id="PF00085">
    <property type="entry name" value="Thioredoxin"/>
    <property type="match status" value="1"/>
</dbReference>
<evidence type="ECO:0000313" key="19">
    <source>
        <dbReference type="Proteomes" id="UP000594262"/>
    </source>
</evidence>
<dbReference type="GO" id="GO:0046872">
    <property type="term" value="F:metal ion binding"/>
    <property type="evidence" value="ECO:0007669"/>
    <property type="project" value="UniProtKB-KW"/>
</dbReference>
<feature type="domain" description="PAW" evidence="17">
    <location>
        <begin position="579"/>
        <end position="791"/>
    </location>
</feature>
<comment type="subcellular location">
    <subcellularLocation>
        <location evidence="3">Cytoplasm</location>
    </subcellularLocation>
</comment>
<dbReference type="GO" id="GO:0005829">
    <property type="term" value="C:cytosol"/>
    <property type="evidence" value="ECO:0007669"/>
    <property type="project" value="TreeGrafter"/>
</dbReference>
<dbReference type="SUPFAM" id="SSF54001">
    <property type="entry name" value="Cysteine proteinases"/>
    <property type="match status" value="1"/>
</dbReference>
<evidence type="ECO:0000256" key="3">
    <source>
        <dbReference type="ARBA" id="ARBA00004496"/>
    </source>
</evidence>
<dbReference type="PANTHER" id="PTHR12143:SF19">
    <property type="entry name" value="PEPTIDE-N(4)-(N-ACETYL-BETA-GLUCOSAMINYL)ASPARAGINE AMIDASE"/>
    <property type="match status" value="1"/>
</dbReference>
<feature type="domain" description="Thioredoxin" evidence="16">
    <location>
        <begin position="1"/>
        <end position="121"/>
    </location>
</feature>
<keyword evidence="9" id="KW-0378">Hydrolase</keyword>
<dbReference type="FunFam" id="3.40.30.10:FF:000245">
    <property type="entry name" value="Thioredoxin"/>
    <property type="match status" value="1"/>
</dbReference>
<dbReference type="InterPro" id="IPR038680">
    <property type="entry name" value="PAW_sf"/>
</dbReference>
<dbReference type="InterPro" id="IPR018997">
    <property type="entry name" value="PUB_domain"/>
</dbReference>
<keyword evidence="11" id="KW-1015">Disulfide bond</keyword>
<keyword evidence="10" id="KW-0862">Zinc</keyword>
<dbReference type="InterPro" id="IPR006588">
    <property type="entry name" value="Peptide_N_glycanase_PAW_dom"/>
</dbReference>
<comment type="similarity">
    <text evidence="4 14">Belongs to the transglutaminase-like superfamily. PNGase family.</text>
</comment>
<feature type="compositionally biased region" description="Low complexity" evidence="15">
    <location>
        <begin position="248"/>
        <end position="257"/>
    </location>
</feature>
<evidence type="ECO:0000256" key="10">
    <source>
        <dbReference type="ARBA" id="ARBA00022833"/>
    </source>
</evidence>
<dbReference type="Gene3D" id="3.10.620.30">
    <property type="match status" value="1"/>
</dbReference>
<evidence type="ECO:0000256" key="1">
    <source>
        <dbReference type="ARBA" id="ARBA00001650"/>
    </source>
</evidence>
<dbReference type="PROSITE" id="PS00194">
    <property type="entry name" value="THIOREDOXIN_1"/>
    <property type="match status" value="1"/>
</dbReference>
<evidence type="ECO:0000256" key="7">
    <source>
        <dbReference type="ARBA" id="ARBA00022490"/>
    </source>
</evidence>
<dbReference type="Gene3D" id="2.20.25.10">
    <property type="match status" value="1"/>
</dbReference>
<dbReference type="InterPro" id="IPR036249">
    <property type="entry name" value="Thioredoxin-like_sf"/>
</dbReference>
<dbReference type="InterPro" id="IPR038765">
    <property type="entry name" value="Papain-like_cys_pep_sf"/>
</dbReference>
<dbReference type="AlphaFoldDB" id="A0A7M5VAW2"/>
<evidence type="ECO:0000259" key="16">
    <source>
        <dbReference type="PROSITE" id="PS51352"/>
    </source>
</evidence>
<dbReference type="FunFam" id="2.20.25.10:FF:000011">
    <property type="entry name" value="peptide-N(4)-(N-acetyl-beta- glucosaminyl)asparagine amidase"/>
    <property type="match status" value="1"/>
</dbReference>
<dbReference type="InterPro" id="IPR008979">
    <property type="entry name" value="Galactose-bd-like_sf"/>
</dbReference>
<dbReference type="EC" id="3.5.1.52" evidence="5"/>
<evidence type="ECO:0000256" key="13">
    <source>
        <dbReference type="ARBA" id="ARBA00032901"/>
    </source>
</evidence>
<dbReference type="Proteomes" id="UP000594262">
    <property type="component" value="Unplaced"/>
</dbReference>
<evidence type="ECO:0000256" key="9">
    <source>
        <dbReference type="ARBA" id="ARBA00022801"/>
    </source>
</evidence>
<dbReference type="Gene3D" id="3.40.30.10">
    <property type="entry name" value="Glutaredoxin"/>
    <property type="match status" value="1"/>
</dbReference>
<feature type="region of interest" description="Disordered" evidence="15">
    <location>
        <begin position="575"/>
        <end position="597"/>
    </location>
</feature>
<feature type="region of interest" description="Disordered" evidence="15">
    <location>
        <begin position="237"/>
        <end position="257"/>
    </location>
</feature>
<dbReference type="InterPro" id="IPR002931">
    <property type="entry name" value="Transglutaminase-like"/>
</dbReference>
<keyword evidence="7" id="KW-0963">Cytoplasm</keyword>
<keyword evidence="8" id="KW-0479">Metal-binding</keyword>
<dbReference type="InterPro" id="IPR036339">
    <property type="entry name" value="PUB-like_dom_sf"/>
</dbReference>
<dbReference type="Gene3D" id="2.60.120.1020">
    <property type="entry name" value="Peptide N glycanase, PAW domain"/>
    <property type="match status" value="1"/>
</dbReference>
<evidence type="ECO:0000256" key="4">
    <source>
        <dbReference type="ARBA" id="ARBA00009390"/>
    </source>
</evidence>
<evidence type="ECO:0000256" key="11">
    <source>
        <dbReference type="ARBA" id="ARBA00023157"/>
    </source>
</evidence>
<evidence type="ECO:0000256" key="6">
    <source>
        <dbReference type="ARBA" id="ARBA00018546"/>
    </source>
</evidence>
<dbReference type="Gene3D" id="1.20.58.2190">
    <property type="match status" value="1"/>
</dbReference>
<organism evidence="18 19">
    <name type="scientific">Clytia hemisphaerica</name>
    <dbReference type="NCBI Taxonomy" id="252671"/>
    <lineage>
        <taxon>Eukaryota</taxon>
        <taxon>Metazoa</taxon>
        <taxon>Cnidaria</taxon>
        <taxon>Hydrozoa</taxon>
        <taxon>Hydroidolina</taxon>
        <taxon>Leptothecata</taxon>
        <taxon>Obeliida</taxon>
        <taxon>Clytiidae</taxon>
        <taxon>Clytia</taxon>
    </lineage>
</organism>
<dbReference type="SUPFAM" id="SSF143503">
    <property type="entry name" value="PUG domain-like"/>
    <property type="match status" value="1"/>
</dbReference>
<dbReference type="PRINTS" id="PR00421">
    <property type="entry name" value="THIOREDOXIN"/>
</dbReference>
<accession>A0A7M5VAW2</accession>
<dbReference type="Pfam" id="PF09409">
    <property type="entry name" value="PUB"/>
    <property type="match status" value="1"/>
</dbReference>
<dbReference type="SMART" id="SM00460">
    <property type="entry name" value="TGc"/>
    <property type="match status" value="1"/>
</dbReference>
<evidence type="ECO:0000259" key="17">
    <source>
        <dbReference type="PROSITE" id="PS51398"/>
    </source>
</evidence>
<dbReference type="GO" id="GO:0005634">
    <property type="term" value="C:nucleus"/>
    <property type="evidence" value="ECO:0007669"/>
    <property type="project" value="TreeGrafter"/>
</dbReference>
<evidence type="ECO:0000256" key="5">
    <source>
        <dbReference type="ARBA" id="ARBA00012158"/>
    </source>
</evidence>
<evidence type="ECO:0000256" key="15">
    <source>
        <dbReference type="SAM" id="MobiDB-lite"/>
    </source>
</evidence>